<dbReference type="InterPro" id="IPR027417">
    <property type="entry name" value="P-loop_NTPase"/>
</dbReference>
<dbReference type="PROSITE" id="PS50893">
    <property type="entry name" value="ABC_TRANSPORTER_2"/>
    <property type="match status" value="1"/>
</dbReference>
<feature type="transmembrane region" description="Helical" evidence="9">
    <location>
        <begin position="21"/>
        <end position="42"/>
    </location>
</feature>
<proteinExistence type="inferred from homology"/>
<evidence type="ECO:0000256" key="2">
    <source>
        <dbReference type="ARBA" id="ARBA00005417"/>
    </source>
</evidence>
<feature type="transmembrane region" description="Helical" evidence="9">
    <location>
        <begin position="54"/>
        <end position="75"/>
    </location>
</feature>
<comment type="subcellular location">
    <subcellularLocation>
        <location evidence="1">Cell membrane</location>
        <topology evidence="1">Multi-pass membrane protein</topology>
    </subcellularLocation>
</comment>
<dbReference type="EMBL" id="CP089391">
    <property type="protein sequence ID" value="WBL75262.1"/>
    <property type="molecule type" value="Genomic_DNA"/>
</dbReference>
<feature type="domain" description="ABC transporter" evidence="10">
    <location>
        <begin position="329"/>
        <end position="564"/>
    </location>
</feature>
<dbReference type="PANTHER" id="PTHR24221">
    <property type="entry name" value="ATP-BINDING CASSETTE SUB-FAMILY B"/>
    <property type="match status" value="1"/>
</dbReference>
<dbReference type="InterPro" id="IPR010128">
    <property type="entry name" value="ATPase_T1SS_PrtD-like"/>
</dbReference>
<keyword evidence="3 9" id="KW-0812">Transmembrane</keyword>
<gene>
    <name evidence="12" type="ORF">I3J27_19625</name>
</gene>
<comment type="function">
    <text evidence="8">Involved in beta-(1--&gt;2)glucan export. Transmembrane domains (TMD) form a pore in the inner membrane and the ATP-binding domain (NBD) is responsible for energy generation.</text>
</comment>
<keyword evidence="4" id="KW-0547">Nucleotide-binding</keyword>
<feature type="domain" description="ABC transmembrane type-1" evidence="11">
    <location>
        <begin position="23"/>
        <end position="298"/>
    </location>
</feature>
<keyword evidence="5" id="KW-0067">ATP-binding</keyword>
<dbReference type="RefSeq" id="WP_270160085.1">
    <property type="nucleotide sequence ID" value="NZ_CP089391.1"/>
</dbReference>
<accession>A0ABY7MAN1</accession>
<protein>
    <submittedName>
        <fullName evidence="12">Type I secretion system permease/ATPase</fullName>
    </submittedName>
</protein>
<evidence type="ECO:0000256" key="9">
    <source>
        <dbReference type="SAM" id="Phobius"/>
    </source>
</evidence>
<dbReference type="InterPro" id="IPR003593">
    <property type="entry name" value="AAA+_ATPase"/>
</dbReference>
<dbReference type="PANTHER" id="PTHR24221:SF248">
    <property type="entry name" value="ABC TRANSPORTER TRANSMEMBRANE REGION"/>
    <property type="match status" value="1"/>
</dbReference>
<feature type="transmembrane region" description="Helical" evidence="9">
    <location>
        <begin position="126"/>
        <end position="148"/>
    </location>
</feature>
<feature type="transmembrane region" description="Helical" evidence="9">
    <location>
        <begin position="154"/>
        <end position="172"/>
    </location>
</feature>
<dbReference type="NCBIfam" id="TIGR01842">
    <property type="entry name" value="type_I_sec_PrtD"/>
    <property type="match status" value="1"/>
</dbReference>
<dbReference type="Gene3D" id="1.20.1560.10">
    <property type="entry name" value="ABC transporter type 1, transmembrane domain"/>
    <property type="match status" value="1"/>
</dbReference>
<reference evidence="12" key="1">
    <citation type="submission" date="2021-12" db="EMBL/GenBank/DDBJ databases">
        <title>Bradyrhizobium xenonodulans sp. nov.</title>
        <authorList>
            <person name="Claassens R."/>
            <person name="Venter S.N."/>
            <person name="Beukes C.W."/>
            <person name="Stepkowski T."/>
            <person name="Steenkamp E.T."/>
        </authorList>
    </citation>
    <scope>NUCLEOTIDE SEQUENCE</scope>
    <source>
        <strain evidence="12">14AB</strain>
    </source>
</reference>
<organism evidence="12 13">
    <name type="scientific">Bradyrhizobium xenonodulans</name>
    <dbReference type="NCBI Taxonomy" id="2736875"/>
    <lineage>
        <taxon>Bacteria</taxon>
        <taxon>Pseudomonadati</taxon>
        <taxon>Pseudomonadota</taxon>
        <taxon>Alphaproteobacteria</taxon>
        <taxon>Hyphomicrobiales</taxon>
        <taxon>Nitrobacteraceae</taxon>
        <taxon>Bradyrhizobium</taxon>
    </lineage>
</organism>
<dbReference type="SMART" id="SM00382">
    <property type="entry name" value="AAA"/>
    <property type="match status" value="1"/>
</dbReference>
<evidence type="ECO:0000256" key="1">
    <source>
        <dbReference type="ARBA" id="ARBA00004651"/>
    </source>
</evidence>
<name>A0ABY7MAN1_9BRAD</name>
<evidence type="ECO:0000256" key="5">
    <source>
        <dbReference type="ARBA" id="ARBA00022840"/>
    </source>
</evidence>
<keyword evidence="6 9" id="KW-1133">Transmembrane helix</keyword>
<evidence type="ECO:0000256" key="3">
    <source>
        <dbReference type="ARBA" id="ARBA00022692"/>
    </source>
</evidence>
<comment type="similarity">
    <text evidence="2">Belongs to the ABC transporter superfamily.</text>
</comment>
<dbReference type="PROSITE" id="PS00211">
    <property type="entry name" value="ABC_TRANSPORTER_1"/>
    <property type="match status" value="1"/>
</dbReference>
<dbReference type="Gene3D" id="3.40.50.300">
    <property type="entry name" value="P-loop containing nucleotide triphosphate hydrolases"/>
    <property type="match status" value="1"/>
</dbReference>
<evidence type="ECO:0000256" key="8">
    <source>
        <dbReference type="ARBA" id="ARBA00024722"/>
    </source>
</evidence>
<evidence type="ECO:0000259" key="11">
    <source>
        <dbReference type="PROSITE" id="PS50929"/>
    </source>
</evidence>
<evidence type="ECO:0000313" key="13">
    <source>
        <dbReference type="Proteomes" id="UP001179614"/>
    </source>
</evidence>
<evidence type="ECO:0000313" key="12">
    <source>
        <dbReference type="EMBL" id="WBL75262.1"/>
    </source>
</evidence>
<sequence length="577" mass="62419">MHDHERLNFLELALRRSRRAFTWASIIGFLINLLVLTVPLYMMQIFDRVVISKSFSSLAYLTLIAVCALAVYGVFETLRGRILAKTSVWIENAVAPRLLRLSIEASLTGHPYKSEALRDLTTMRQFLGGGGMLALLDAPWAPLFLVLIFMLHPMLGILSIVGGVVLFVLAWFTERSSHADLRAANKLSVQSFRTADMAIRNAEVVEAMGMATAVIARWLSLSCQTTDLQSTASDRVAAIHSASKALRLILQIAVLGTGSFLVVAGDLSGGAMIAASTIMARALAPVEMAIGSWRQATSALDAYRRLQKFVTAVRPRRNSIELPRPQGLLTVENLGYTVPGMPRPIVSDVSFQLDPGVALGVIGPSAAGKSSLIRLLTGAMRPTRGSVRLDGAELWSWDRELVGQHVGYLPQDIELFDGTVADNIARLAAGDPRAIVAAAVAAGAHEMILRLPAGYETDIGETGVRLSGGQRQRIGLARALYGSPALVLLDEPNSNLDADGEQALNEGIRKIKENGATVVVVGHRPSIMVHMDRLLVMHDGRIQMFGSKKDVLDQLARQSIPPVQPIRARLQTPQSAS</sequence>
<feature type="transmembrane region" description="Helical" evidence="9">
    <location>
        <begin position="245"/>
        <end position="264"/>
    </location>
</feature>
<evidence type="ECO:0000256" key="6">
    <source>
        <dbReference type="ARBA" id="ARBA00022989"/>
    </source>
</evidence>
<dbReference type="InterPro" id="IPR036640">
    <property type="entry name" value="ABC1_TM_sf"/>
</dbReference>
<dbReference type="PROSITE" id="PS50929">
    <property type="entry name" value="ABC_TM1F"/>
    <property type="match status" value="1"/>
</dbReference>
<dbReference type="InterPro" id="IPR003439">
    <property type="entry name" value="ABC_transporter-like_ATP-bd"/>
</dbReference>
<dbReference type="CDD" id="cd03246">
    <property type="entry name" value="ABCC_Protease_Secretion"/>
    <property type="match status" value="1"/>
</dbReference>
<dbReference type="InterPro" id="IPR039421">
    <property type="entry name" value="Type_1_exporter"/>
</dbReference>
<keyword evidence="13" id="KW-1185">Reference proteome</keyword>
<dbReference type="InterPro" id="IPR011527">
    <property type="entry name" value="ABC1_TM_dom"/>
</dbReference>
<evidence type="ECO:0000259" key="10">
    <source>
        <dbReference type="PROSITE" id="PS50893"/>
    </source>
</evidence>
<dbReference type="Pfam" id="PF00005">
    <property type="entry name" value="ABC_tran"/>
    <property type="match status" value="1"/>
</dbReference>
<evidence type="ECO:0000256" key="4">
    <source>
        <dbReference type="ARBA" id="ARBA00022741"/>
    </source>
</evidence>
<evidence type="ECO:0000256" key="7">
    <source>
        <dbReference type="ARBA" id="ARBA00023136"/>
    </source>
</evidence>
<dbReference type="SUPFAM" id="SSF52540">
    <property type="entry name" value="P-loop containing nucleoside triphosphate hydrolases"/>
    <property type="match status" value="1"/>
</dbReference>
<keyword evidence="7 9" id="KW-0472">Membrane</keyword>
<dbReference type="InterPro" id="IPR017871">
    <property type="entry name" value="ABC_transporter-like_CS"/>
</dbReference>
<dbReference type="Proteomes" id="UP001179614">
    <property type="component" value="Chromosome"/>
</dbReference>
<dbReference type="SUPFAM" id="SSF90123">
    <property type="entry name" value="ABC transporter transmembrane region"/>
    <property type="match status" value="1"/>
</dbReference>